<dbReference type="KEGG" id="srhi:H9L12_13075"/>
<evidence type="ECO:0000256" key="1">
    <source>
        <dbReference type="SAM" id="MobiDB-lite"/>
    </source>
</evidence>
<dbReference type="PROSITE" id="PS51257">
    <property type="entry name" value="PROKAR_LIPOPROTEIN"/>
    <property type="match status" value="1"/>
</dbReference>
<keyword evidence="3" id="KW-1185">Reference proteome</keyword>
<feature type="region of interest" description="Disordered" evidence="1">
    <location>
        <begin position="20"/>
        <end position="47"/>
    </location>
</feature>
<dbReference type="RefSeq" id="WP_187542087.1">
    <property type="nucleotide sequence ID" value="NZ_CP060717.1"/>
</dbReference>
<evidence type="ECO:0000313" key="3">
    <source>
        <dbReference type="Proteomes" id="UP000515955"/>
    </source>
</evidence>
<organism evidence="2 3">
    <name type="scientific">Sphingomonas rhizophila</name>
    <dbReference type="NCBI Taxonomy" id="2071607"/>
    <lineage>
        <taxon>Bacteria</taxon>
        <taxon>Pseudomonadati</taxon>
        <taxon>Pseudomonadota</taxon>
        <taxon>Alphaproteobacteria</taxon>
        <taxon>Sphingomonadales</taxon>
        <taxon>Sphingomonadaceae</taxon>
        <taxon>Sphingomonas</taxon>
    </lineage>
</organism>
<accession>A0A7G9SB65</accession>
<dbReference type="Proteomes" id="UP000515955">
    <property type="component" value="Chromosome"/>
</dbReference>
<reference evidence="2 3" key="1">
    <citation type="submission" date="2020-08" db="EMBL/GenBank/DDBJ databases">
        <title>Genome sequence of Sphingomonas rhizophila KACC 19189T.</title>
        <authorList>
            <person name="Hyun D.-W."/>
            <person name="Bae J.-W."/>
        </authorList>
    </citation>
    <scope>NUCLEOTIDE SEQUENCE [LARGE SCALE GENOMIC DNA]</scope>
    <source>
        <strain evidence="2 3">KACC 19189</strain>
    </source>
</reference>
<dbReference type="AlphaFoldDB" id="A0A7G9SB65"/>
<name>A0A7G9SB65_9SPHN</name>
<proteinExistence type="predicted"/>
<protein>
    <submittedName>
        <fullName evidence="2">Uncharacterized protein</fullName>
    </submittedName>
</protein>
<dbReference type="EMBL" id="CP060717">
    <property type="protein sequence ID" value="QNN65090.1"/>
    <property type="molecule type" value="Genomic_DNA"/>
</dbReference>
<sequence>MMRFVLPTILLLGACQQQPADEPIGQPSANEAAPVVAPPQTPAKPVDRKVSRFTTGGIEKCRLVDKNEEEGGYFRHRCPGVGGYDYEVVESDLRQNLVVIRPDGKRDDIALSPVAGGGGFSVLGPTIEWRGDAGQPPRTMTVRFNVNEDPDPNVPDRSYLVVIRLATLACPVAAVPPGPSQSDRARAVADAATLPTCIGG</sequence>
<evidence type="ECO:0000313" key="2">
    <source>
        <dbReference type="EMBL" id="QNN65090.1"/>
    </source>
</evidence>
<gene>
    <name evidence="2" type="ORF">H9L12_13075</name>
</gene>